<feature type="transmembrane region" description="Helical" evidence="4">
    <location>
        <begin position="406"/>
        <end position="426"/>
    </location>
</feature>
<dbReference type="InterPro" id="IPR011701">
    <property type="entry name" value="MFS"/>
</dbReference>
<feature type="domain" description="Major facilitator superfamily (MFS) profile" evidence="5">
    <location>
        <begin position="248"/>
        <end position="434"/>
    </location>
</feature>
<sequence>MADLKVSSETPTINDHENDIEGEKTRRDLDLEQAFAEDYPDGGLRAWLVVGGTVASTFSTFGYVNAWGSFQSYYEKTVLADSDASKIAWIGSVQYALILLPGLLTGRMFDLGHFKLPNFFASIILILATFLVAECTKYWHFLLCQGFVIGLSCGVIFGPTMGVVGHWFKRRRATALGITACGSSVGGTIFPIIGSKLIPLVGFPWTMRIIGFILIVTCGFSNLAMSRRLPPKNVKGGLFNFAAFKNAQYSVYAAGSFVAFLGLYTVLTYIDVSATHYGVSPDISFYLLSIANFSSGFGRVITGLVADRTGAVNYIAPMTVIAGILTYAWPFAHSFGAMVVIAILYGFSSGAYVSSFLLPLFEMGEIADIGRRTGMVMSVAALGAVAGPPISGAINSATGGYNAVGYYAGSMIMLAVVLMLITRQLALGRLVGKY</sequence>
<feature type="transmembrane region" description="Helical" evidence="4">
    <location>
        <begin position="139"/>
        <end position="161"/>
    </location>
</feature>
<evidence type="ECO:0000313" key="6">
    <source>
        <dbReference type="EMBL" id="KIY72377.1"/>
    </source>
</evidence>
<evidence type="ECO:0000256" key="3">
    <source>
        <dbReference type="SAM" id="MobiDB-lite"/>
    </source>
</evidence>
<feature type="region of interest" description="Disordered" evidence="3">
    <location>
        <begin position="1"/>
        <end position="20"/>
    </location>
</feature>
<organism evidence="6 7">
    <name type="scientific">Cylindrobasidium torrendii FP15055 ss-10</name>
    <dbReference type="NCBI Taxonomy" id="1314674"/>
    <lineage>
        <taxon>Eukaryota</taxon>
        <taxon>Fungi</taxon>
        <taxon>Dikarya</taxon>
        <taxon>Basidiomycota</taxon>
        <taxon>Agaricomycotina</taxon>
        <taxon>Agaricomycetes</taxon>
        <taxon>Agaricomycetidae</taxon>
        <taxon>Agaricales</taxon>
        <taxon>Marasmiineae</taxon>
        <taxon>Physalacriaceae</taxon>
        <taxon>Cylindrobasidium</taxon>
    </lineage>
</organism>
<gene>
    <name evidence="6" type="ORF">CYLTODRAFT_486404</name>
</gene>
<dbReference type="InterPro" id="IPR020846">
    <property type="entry name" value="MFS_dom"/>
</dbReference>
<evidence type="ECO:0000256" key="2">
    <source>
        <dbReference type="ARBA" id="ARBA00006727"/>
    </source>
</evidence>
<feature type="transmembrane region" description="Helical" evidence="4">
    <location>
        <begin position="311"/>
        <end position="329"/>
    </location>
</feature>
<evidence type="ECO:0000256" key="1">
    <source>
        <dbReference type="ARBA" id="ARBA00004141"/>
    </source>
</evidence>
<name>A0A0D7BPN2_9AGAR</name>
<accession>A0A0D7BPN2</accession>
<comment type="subcellular location">
    <subcellularLocation>
        <location evidence="1">Membrane</location>
        <topology evidence="1">Multi-pass membrane protein</topology>
    </subcellularLocation>
</comment>
<keyword evidence="4" id="KW-0472">Membrane</keyword>
<evidence type="ECO:0000259" key="5">
    <source>
        <dbReference type="PROSITE" id="PS50850"/>
    </source>
</evidence>
<feature type="transmembrane region" description="Helical" evidence="4">
    <location>
        <begin position="373"/>
        <end position="394"/>
    </location>
</feature>
<comment type="similarity">
    <text evidence="2">Belongs to the major facilitator superfamily. Monocarboxylate porter (TC 2.A.1.13) family.</text>
</comment>
<dbReference type="EMBL" id="KN880444">
    <property type="protein sequence ID" value="KIY72377.1"/>
    <property type="molecule type" value="Genomic_DNA"/>
</dbReference>
<feature type="transmembrane region" description="Helical" evidence="4">
    <location>
        <begin position="87"/>
        <end position="104"/>
    </location>
</feature>
<dbReference type="GO" id="GO:0022857">
    <property type="term" value="F:transmembrane transporter activity"/>
    <property type="evidence" value="ECO:0007669"/>
    <property type="project" value="InterPro"/>
</dbReference>
<dbReference type="AlphaFoldDB" id="A0A0D7BPN2"/>
<dbReference type="SUPFAM" id="SSF103473">
    <property type="entry name" value="MFS general substrate transporter"/>
    <property type="match status" value="1"/>
</dbReference>
<proteinExistence type="inferred from homology"/>
<feature type="transmembrane region" description="Helical" evidence="4">
    <location>
        <begin position="46"/>
        <end position="67"/>
    </location>
</feature>
<feature type="transmembrane region" description="Helical" evidence="4">
    <location>
        <begin position="173"/>
        <end position="193"/>
    </location>
</feature>
<keyword evidence="7" id="KW-1185">Reference proteome</keyword>
<dbReference type="InterPro" id="IPR036259">
    <property type="entry name" value="MFS_trans_sf"/>
</dbReference>
<protein>
    <submittedName>
        <fullName evidence="6">MFS general substrate transporter</fullName>
    </submittedName>
</protein>
<dbReference type="InterPro" id="IPR050327">
    <property type="entry name" value="Proton-linked_MCT"/>
</dbReference>
<dbReference type="PANTHER" id="PTHR11360">
    <property type="entry name" value="MONOCARBOXYLATE TRANSPORTER"/>
    <property type="match status" value="1"/>
</dbReference>
<dbReference type="Gene3D" id="1.20.1250.20">
    <property type="entry name" value="MFS general substrate transporter like domains"/>
    <property type="match status" value="2"/>
</dbReference>
<dbReference type="CDD" id="cd17352">
    <property type="entry name" value="MFS_MCT_SLC16"/>
    <property type="match status" value="1"/>
</dbReference>
<feature type="transmembrane region" description="Helical" evidence="4">
    <location>
        <begin position="116"/>
        <end position="133"/>
    </location>
</feature>
<feature type="transmembrane region" description="Helical" evidence="4">
    <location>
        <begin position="249"/>
        <end position="271"/>
    </location>
</feature>
<dbReference type="Proteomes" id="UP000054007">
    <property type="component" value="Unassembled WGS sequence"/>
</dbReference>
<dbReference type="PROSITE" id="PS50850">
    <property type="entry name" value="MFS"/>
    <property type="match status" value="1"/>
</dbReference>
<feature type="transmembrane region" description="Helical" evidence="4">
    <location>
        <begin position="283"/>
        <end position="304"/>
    </location>
</feature>
<evidence type="ECO:0000313" key="7">
    <source>
        <dbReference type="Proteomes" id="UP000054007"/>
    </source>
</evidence>
<keyword evidence="4" id="KW-0812">Transmembrane</keyword>
<evidence type="ECO:0000256" key="4">
    <source>
        <dbReference type="SAM" id="Phobius"/>
    </source>
</evidence>
<dbReference type="GO" id="GO:0016020">
    <property type="term" value="C:membrane"/>
    <property type="evidence" value="ECO:0007669"/>
    <property type="project" value="UniProtKB-SubCell"/>
</dbReference>
<feature type="transmembrane region" description="Helical" evidence="4">
    <location>
        <begin position="335"/>
        <end position="361"/>
    </location>
</feature>
<dbReference type="OrthoDB" id="6509908at2759"/>
<keyword evidence="4" id="KW-1133">Transmembrane helix</keyword>
<reference evidence="6 7" key="1">
    <citation type="journal article" date="2015" name="Fungal Genet. Biol.">
        <title>Evolution of novel wood decay mechanisms in Agaricales revealed by the genome sequences of Fistulina hepatica and Cylindrobasidium torrendii.</title>
        <authorList>
            <person name="Floudas D."/>
            <person name="Held B.W."/>
            <person name="Riley R."/>
            <person name="Nagy L.G."/>
            <person name="Koehler G."/>
            <person name="Ransdell A.S."/>
            <person name="Younus H."/>
            <person name="Chow J."/>
            <person name="Chiniquy J."/>
            <person name="Lipzen A."/>
            <person name="Tritt A."/>
            <person name="Sun H."/>
            <person name="Haridas S."/>
            <person name="LaButti K."/>
            <person name="Ohm R.A."/>
            <person name="Kues U."/>
            <person name="Blanchette R.A."/>
            <person name="Grigoriev I.V."/>
            <person name="Minto R.E."/>
            <person name="Hibbett D.S."/>
        </authorList>
    </citation>
    <scope>NUCLEOTIDE SEQUENCE [LARGE SCALE GENOMIC DNA]</scope>
    <source>
        <strain evidence="6 7">FP15055 ss-10</strain>
    </source>
</reference>
<feature type="transmembrane region" description="Helical" evidence="4">
    <location>
        <begin position="205"/>
        <end position="225"/>
    </location>
</feature>
<dbReference type="PANTHER" id="PTHR11360:SF234">
    <property type="entry name" value="MFS-TYPE TRANSPORTER DBAD-RELATED"/>
    <property type="match status" value="1"/>
</dbReference>
<dbReference type="Pfam" id="PF07690">
    <property type="entry name" value="MFS_1"/>
    <property type="match status" value="1"/>
</dbReference>